<dbReference type="RefSeq" id="WP_225697985.1">
    <property type="nucleotide sequence ID" value="NZ_JAIXNE010000002.1"/>
</dbReference>
<proteinExistence type="predicted"/>
<dbReference type="AlphaFoldDB" id="A0A9X1KZB5"/>
<organism evidence="2 4">
    <name type="scientific">Fulvivirga sedimenti</name>
    <dbReference type="NCBI Taxonomy" id="2879465"/>
    <lineage>
        <taxon>Bacteria</taxon>
        <taxon>Pseudomonadati</taxon>
        <taxon>Bacteroidota</taxon>
        <taxon>Cytophagia</taxon>
        <taxon>Cytophagales</taxon>
        <taxon>Fulvivirgaceae</taxon>
        <taxon>Fulvivirga</taxon>
    </lineage>
</organism>
<gene>
    <name evidence="1" type="ORF">LDX50_08340</name>
    <name evidence="2" type="ORF">LDX50_14310</name>
    <name evidence="3" type="ORF">LDX50_20030</name>
</gene>
<evidence type="ECO:0000313" key="1">
    <source>
        <dbReference type="EMBL" id="MCA6074875.1"/>
    </source>
</evidence>
<evidence type="ECO:0000313" key="2">
    <source>
        <dbReference type="EMBL" id="MCA6076052.1"/>
    </source>
</evidence>
<accession>A0A9X1KZB5</accession>
<evidence type="ECO:0000313" key="3">
    <source>
        <dbReference type="EMBL" id="MCA6077180.1"/>
    </source>
</evidence>
<dbReference type="EMBL" id="JAIXNE010000002">
    <property type="protein sequence ID" value="MCA6074875.1"/>
    <property type="molecule type" value="Genomic_DNA"/>
</dbReference>
<keyword evidence="4" id="KW-1185">Reference proteome</keyword>
<reference evidence="2" key="1">
    <citation type="submission" date="2021-09" db="EMBL/GenBank/DDBJ databases">
        <title>Fulvivirga sp. isolated from coastal sediment.</title>
        <authorList>
            <person name="Yu H."/>
        </authorList>
    </citation>
    <scope>NUCLEOTIDE SEQUENCE</scope>
    <source>
        <strain evidence="2">1062</strain>
    </source>
</reference>
<name>A0A9X1KZB5_9BACT</name>
<sequence length="254" mass="28498">MRGLIILFILLGSYTLYAQDQLVTVQGDTLSGTIEILFPEELYEEIIFDDGSDKKRLKAYEFQSIIKDGQKYRTIKQGDKYRIMMLEKDGYLSLYRFRIDKNFAFAGTYLYKMDGTGIEVPTMLFKKTMTKFLDGCNAITLGLEDGTYKRKEMEELVDAYNACIASNTSNQMAGSPAGITTTVAVDTEVMAQANDILKGAKEMGDDELTTMINDVVKRLGTGEEIPPYLKKAIEGHVTESHALYQQVTGFLSLL</sequence>
<protein>
    <submittedName>
        <fullName evidence="2">Uncharacterized protein</fullName>
    </submittedName>
</protein>
<evidence type="ECO:0000313" key="4">
    <source>
        <dbReference type="Proteomes" id="UP001139409"/>
    </source>
</evidence>
<dbReference type="Proteomes" id="UP001139409">
    <property type="component" value="Unassembled WGS sequence"/>
</dbReference>
<dbReference type="EMBL" id="JAIXNE010000004">
    <property type="protein sequence ID" value="MCA6077180.1"/>
    <property type="molecule type" value="Genomic_DNA"/>
</dbReference>
<comment type="caution">
    <text evidence="2">The sequence shown here is derived from an EMBL/GenBank/DDBJ whole genome shotgun (WGS) entry which is preliminary data.</text>
</comment>
<dbReference type="EMBL" id="JAIXNE010000003">
    <property type="protein sequence ID" value="MCA6076052.1"/>
    <property type="molecule type" value="Genomic_DNA"/>
</dbReference>